<comment type="caution">
    <text evidence="2">The sequence shown here is derived from an EMBL/GenBank/DDBJ whole genome shotgun (WGS) entry which is preliminary data.</text>
</comment>
<evidence type="ECO:0000313" key="3">
    <source>
        <dbReference type="Proteomes" id="UP000653002"/>
    </source>
</evidence>
<accession>A0A8I0H3V4</accession>
<organism evidence="2 3">
    <name type="scientific">Xanthomonas citri pv. citri</name>
    <dbReference type="NCBI Taxonomy" id="611301"/>
    <lineage>
        <taxon>Bacteria</taxon>
        <taxon>Pseudomonadati</taxon>
        <taxon>Pseudomonadota</taxon>
        <taxon>Gammaproteobacteria</taxon>
        <taxon>Lysobacterales</taxon>
        <taxon>Lysobacteraceae</taxon>
        <taxon>Xanthomonas</taxon>
    </lineage>
</organism>
<feature type="non-terminal residue" evidence="2">
    <location>
        <position position="1"/>
    </location>
</feature>
<evidence type="ECO:0000259" key="1">
    <source>
        <dbReference type="Pfam" id="PF14283"/>
    </source>
</evidence>
<proteinExistence type="predicted"/>
<dbReference type="AlphaFoldDB" id="A0A8I0H3V4"/>
<dbReference type="InterPro" id="IPR025376">
    <property type="entry name" value="CD1107-like_dom"/>
</dbReference>
<dbReference type="Pfam" id="PF14283">
    <property type="entry name" value="CD1107-like"/>
    <property type="match status" value="1"/>
</dbReference>
<protein>
    <submittedName>
        <fullName evidence="2">DUF4366 domain-containing protein</fullName>
    </submittedName>
</protein>
<name>A0A8I0H3V4_XANCI</name>
<gene>
    <name evidence="2" type="ORF">GUH15_17435</name>
</gene>
<evidence type="ECO:0000313" key="2">
    <source>
        <dbReference type="EMBL" id="MBD4337803.1"/>
    </source>
</evidence>
<dbReference type="Proteomes" id="UP000653002">
    <property type="component" value="Unassembled WGS sequence"/>
</dbReference>
<feature type="non-terminal residue" evidence="2">
    <location>
        <position position="90"/>
    </location>
</feature>
<sequence>TGTVQDNISGTDGEKQFYTITTDAGNVFYLVIDGKREDNNVYFLNGVTESDLMALAEKNNGSMSMIPQEESCNCTEKCEAGKVNTGCPVC</sequence>
<feature type="domain" description="Mobile element protein CD1107-like" evidence="1">
    <location>
        <begin position="2"/>
        <end position="90"/>
    </location>
</feature>
<dbReference type="EMBL" id="JAABFR010001339">
    <property type="protein sequence ID" value="MBD4337803.1"/>
    <property type="molecule type" value="Genomic_DNA"/>
</dbReference>
<reference evidence="2" key="1">
    <citation type="submission" date="2020-01" db="EMBL/GenBank/DDBJ databases">
        <authorList>
            <person name="Richard D."/>
        </authorList>
    </citation>
    <scope>NUCLEOTIDE SEQUENCE</scope>
    <source>
        <strain evidence="2">JP541</strain>
    </source>
</reference>